<proteinExistence type="predicted"/>
<evidence type="ECO:0000259" key="1">
    <source>
        <dbReference type="Pfam" id="PF12937"/>
    </source>
</evidence>
<evidence type="ECO:0000313" key="2">
    <source>
        <dbReference type="EMBL" id="KAH8097063.1"/>
    </source>
</evidence>
<dbReference type="Gene3D" id="1.20.1280.50">
    <property type="match status" value="1"/>
</dbReference>
<organism evidence="2 3">
    <name type="scientific">Cristinia sonorae</name>
    <dbReference type="NCBI Taxonomy" id="1940300"/>
    <lineage>
        <taxon>Eukaryota</taxon>
        <taxon>Fungi</taxon>
        <taxon>Dikarya</taxon>
        <taxon>Basidiomycota</taxon>
        <taxon>Agaricomycotina</taxon>
        <taxon>Agaricomycetes</taxon>
        <taxon>Agaricomycetidae</taxon>
        <taxon>Agaricales</taxon>
        <taxon>Pleurotineae</taxon>
        <taxon>Stephanosporaceae</taxon>
        <taxon>Cristinia</taxon>
    </lineage>
</organism>
<feature type="domain" description="F-box" evidence="1">
    <location>
        <begin position="33"/>
        <end position="84"/>
    </location>
</feature>
<keyword evidence="3" id="KW-1185">Reference proteome</keyword>
<reference evidence="2" key="1">
    <citation type="journal article" date="2021" name="New Phytol.">
        <title>Evolutionary innovations through gain and loss of genes in the ectomycorrhizal Boletales.</title>
        <authorList>
            <person name="Wu G."/>
            <person name="Miyauchi S."/>
            <person name="Morin E."/>
            <person name="Kuo A."/>
            <person name="Drula E."/>
            <person name="Varga T."/>
            <person name="Kohler A."/>
            <person name="Feng B."/>
            <person name="Cao Y."/>
            <person name="Lipzen A."/>
            <person name="Daum C."/>
            <person name="Hundley H."/>
            <person name="Pangilinan J."/>
            <person name="Johnson J."/>
            <person name="Barry K."/>
            <person name="LaButti K."/>
            <person name="Ng V."/>
            <person name="Ahrendt S."/>
            <person name="Min B."/>
            <person name="Choi I.G."/>
            <person name="Park H."/>
            <person name="Plett J.M."/>
            <person name="Magnuson J."/>
            <person name="Spatafora J.W."/>
            <person name="Nagy L.G."/>
            <person name="Henrissat B."/>
            <person name="Grigoriev I.V."/>
            <person name="Yang Z.L."/>
            <person name="Xu J."/>
            <person name="Martin F.M."/>
        </authorList>
    </citation>
    <scope>NUCLEOTIDE SEQUENCE</scope>
    <source>
        <strain evidence="2">KKN 215</strain>
    </source>
</reference>
<evidence type="ECO:0000313" key="3">
    <source>
        <dbReference type="Proteomes" id="UP000813824"/>
    </source>
</evidence>
<dbReference type="Proteomes" id="UP000813824">
    <property type="component" value="Unassembled WGS sequence"/>
</dbReference>
<dbReference type="OrthoDB" id="3217549at2759"/>
<dbReference type="Pfam" id="PF12937">
    <property type="entry name" value="F-box-like"/>
    <property type="match status" value="1"/>
</dbReference>
<gene>
    <name evidence="2" type="ORF">BXZ70DRAFT_309220</name>
</gene>
<sequence length="576" mass="64388">MAQAVVEEDTRYVAEASDSRFIPWDKSSPSPLFDLPPELLGQIFVEIRNVKTHGNRFSWLKVSHVCSYWRKVALCTAILWRDITIVLPKHWVNGYVQEILPRTADAPLRVDITSRDGNTLGIDFLYPELCRVEDLSISLHRVLPATVVSTPKDGGDAPMLRTLKLVLNIDLTSIIHQPPDDIVAACSMVPFISPTSPLPHLQCAIFHGYNYRTICQFFRPTITSLSLEKCIHGTVTDLLCALKEMPLLKSMVINETFLTSPAVDVAAEFATVELPNLTKLALHRNGALSTHHIIANVAIPAHVLLWASPHTSWSSARDICQLSATILHKAAGHGFTGPKERVHTLEIGTTKHKTSLGFVYSSKVAMWSGLVMPPKSKQPYKAAYSRWPFCSYPLAVGNSTVRDALLHLCAVSPSDLKGISTLDITHEQEYVSWYQQPHPTEFWSNSLTCMSGLEFLYMDGIIFDPTMLGTPLVPPTPQRPHGLPFPQLRLLSLRHICFRDSRPSQPFSTSHHVAFIDRLRDMLRVRKEAGVGIATLIVSSVLNFTQEDVNMLGMYVEKVEWDGQVLELGVNYYPVE</sequence>
<dbReference type="EMBL" id="JAEVFJ010000021">
    <property type="protein sequence ID" value="KAH8097063.1"/>
    <property type="molecule type" value="Genomic_DNA"/>
</dbReference>
<comment type="caution">
    <text evidence="2">The sequence shown here is derived from an EMBL/GenBank/DDBJ whole genome shotgun (WGS) entry which is preliminary data.</text>
</comment>
<protein>
    <recommendedName>
        <fullName evidence="1">F-box domain-containing protein</fullName>
    </recommendedName>
</protein>
<accession>A0A8K0ULN1</accession>
<name>A0A8K0ULN1_9AGAR</name>
<dbReference type="SUPFAM" id="SSF52047">
    <property type="entry name" value="RNI-like"/>
    <property type="match status" value="1"/>
</dbReference>
<dbReference type="InterPro" id="IPR001810">
    <property type="entry name" value="F-box_dom"/>
</dbReference>
<dbReference type="AlphaFoldDB" id="A0A8K0ULN1"/>